<reference evidence="1 2" key="1">
    <citation type="submission" date="2012-12" db="EMBL/GenBank/DDBJ databases">
        <title>Novel taxa of Listeriaceae from agricultural environments in the United States.</title>
        <authorList>
            <person name="den Bakker H.C."/>
            <person name="Allred A."/>
            <person name="Warchocki S."/>
            <person name="Wright E.M."/>
            <person name="Burrell A."/>
            <person name="Nightingale K.K."/>
            <person name="Kephart D."/>
            <person name="Wiedmann M."/>
        </authorList>
    </citation>
    <scope>NUCLEOTIDE SEQUENCE [LARGE SCALE GENOMIC DNA]</scope>
    <source>
        <strain evidence="1 2">FSL F6-1037</strain>
    </source>
</reference>
<evidence type="ECO:0000313" key="1">
    <source>
        <dbReference type="EMBL" id="EUJ41758.1"/>
    </source>
</evidence>
<dbReference type="AlphaFoldDB" id="W7D8G2"/>
<dbReference type="Proteomes" id="UP000019243">
    <property type="component" value="Unassembled WGS sequence"/>
</dbReference>
<accession>W7D8G2</accession>
<dbReference type="EMBL" id="AODH01000009">
    <property type="protein sequence ID" value="EUJ41758.1"/>
    <property type="molecule type" value="Genomic_DNA"/>
</dbReference>
<dbReference type="Pfam" id="PF09963">
    <property type="entry name" value="DUF2197"/>
    <property type="match status" value="1"/>
</dbReference>
<keyword evidence="2" id="KW-1185">Reference proteome</keyword>
<name>W7D8G2_9LIST</name>
<proteinExistence type="predicted"/>
<dbReference type="InterPro" id="IPR019241">
    <property type="entry name" value="DUF2197"/>
</dbReference>
<comment type="caution">
    <text evidence="1">The sequence shown here is derived from an EMBL/GenBank/DDBJ whole genome shotgun (WGS) entry which is preliminary data.</text>
</comment>
<evidence type="ECO:0000313" key="2">
    <source>
        <dbReference type="Proteomes" id="UP000019243"/>
    </source>
</evidence>
<sequence>MKVKCILCDGKQEINDQSIEAKKNS</sequence>
<organism evidence="1 2">
    <name type="scientific">Brochothrix campestris FSL F6-1037</name>
    <dbReference type="NCBI Taxonomy" id="1265861"/>
    <lineage>
        <taxon>Bacteria</taxon>
        <taxon>Bacillati</taxon>
        <taxon>Bacillota</taxon>
        <taxon>Bacilli</taxon>
        <taxon>Bacillales</taxon>
        <taxon>Listeriaceae</taxon>
        <taxon>Brochothrix</taxon>
    </lineage>
</organism>
<protein>
    <submittedName>
        <fullName evidence="1">Uncharacterized protein</fullName>
    </submittedName>
</protein>
<gene>
    <name evidence="1" type="ORF">BCAMP_02725</name>
</gene>
<dbReference type="RefSeq" id="WP_408605176.1">
    <property type="nucleotide sequence ID" value="NZ_AODH01000009.1"/>
</dbReference>